<dbReference type="CDD" id="cd15534">
    <property type="entry name" value="PHD2_PHF12_Rco1"/>
    <property type="match status" value="1"/>
</dbReference>
<evidence type="ECO:0000256" key="4">
    <source>
        <dbReference type="PROSITE-ProRule" id="PRU00146"/>
    </source>
</evidence>
<dbReference type="PROSITE" id="PS01359">
    <property type="entry name" value="ZF_PHD_1"/>
    <property type="match status" value="1"/>
</dbReference>
<name>A0AAV5QVD4_9ASCO</name>
<dbReference type="SUPFAM" id="SSF57903">
    <property type="entry name" value="FYVE/PHD zinc finger"/>
    <property type="match status" value="2"/>
</dbReference>
<evidence type="ECO:0000256" key="2">
    <source>
        <dbReference type="ARBA" id="ARBA00022771"/>
    </source>
</evidence>
<dbReference type="GO" id="GO:0006357">
    <property type="term" value="P:regulation of transcription by RNA polymerase II"/>
    <property type="evidence" value="ECO:0007669"/>
    <property type="project" value="TreeGrafter"/>
</dbReference>
<feature type="compositionally biased region" description="Basic residues" evidence="5">
    <location>
        <begin position="278"/>
        <end position="288"/>
    </location>
</feature>
<organism evidence="7 8">
    <name type="scientific">Saccharomycopsis crataegensis</name>
    <dbReference type="NCBI Taxonomy" id="43959"/>
    <lineage>
        <taxon>Eukaryota</taxon>
        <taxon>Fungi</taxon>
        <taxon>Dikarya</taxon>
        <taxon>Ascomycota</taxon>
        <taxon>Saccharomycotina</taxon>
        <taxon>Saccharomycetes</taxon>
        <taxon>Saccharomycopsidaceae</taxon>
        <taxon>Saccharomycopsis</taxon>
    </lineage>
</organism>
<feature type="compositionally biased region" description="Low complexity" evidence="5">
    <location>
        <begin position="124"/>
        <end position="144"/>
    </location>
</feature>
<dbReference type="Pfam" id="PF00628">
    <property type="entry name" value="PHD"/>
    <property type="match status" value="1"/>
</dbReference>
<feature type="region of interest" description="Disordered" evidence="5">
    <location>
        <begin position="121"/>
        <end position="166"/>
    </location>
</feature>
<dbReference type="InterPro" id="IPR019786">
    <property type="entry name" value="Zinc_finger_PHD-type_CS"/>
</dbReference>
<proteinExistence type="predicted"/>
<keyword evidence="8" id="KW-1185">Reference proteome</keyword>
<feature type="region of interest" description="Disordered" evidence="5">
    <location>
        <begin position="63"/>
        <end position="83"/>
    </location>
</feature>
<dbReference type="RefSeq" id="XP_064855893.1">
    <property type="nucleotide sequence ID" value="XM_064999821.1"/>
</dbReference>
<dbReference type="InterPro" id="IPR011011">
    <property type="entry name" value="Znf_FYVE_PHD"/>
</dbReference>
<dbReference type="PANTHER" id="PTHR47636:SF1">
    <property type="entry name" value="TRANSCRIPTIONAL REGULATORY PROTEIN RCO1"/>
    <property type="match status" value="1"/>
</dbReference>
<keyword evidence="2 4" id="KW-0863">Zinc-finger</keyword>
<dbReference type="AlphaFoldDB" id="A0AAV5QVD4"/>
<comment type="caution">
    <text evidence="7">The sequence shown here is derived from an EMBL/GenBank/DDBJ whole genome shotgun (WGS) entry which is preliminary data.</text>
</comment>
<dbReference type="CDD" id="cd15535">
    <property type="entry name" value="PHD1_Rco1"/>
    <property type="match status" value="1"/>
</dbReference>
<feature type="region of interest" description="Disordered" evidence="5">
    <location>
        <begin position="265"/>
        <end position="302"/>
    </location>
</feature>
<evidence type="ECO:0000313" key="7">
    <source>
        <dbReference type="EMBL" id="GMM38898.1"/>
    </source>
</evidence>
<evidence type="ECO:0000313" key="8">
    <source>
        <dbReference type="Proteomes" id="UP001360560"/>
    </source>
</evidence>
<dbReference type="InterPro" id="IPR052819">
    <property type="entry name" value="Chromatin_regulatory_protein"/>
</dbReference>
<dbReference type="InterPro" id="IPR013083">
    <property type="entry name" value="Znf_RING/FYVE/PHD"/>
</dbReference>
<feature type="region of interest" description="Disordered" evidence="5">
    <location>
        <begin position="409"/>
        <end position="428"/>
    </location>
</feature>
<keyword evidence="1" id="KW-0479">Metal-binding</keyword>
<evidence type="ECO:0000259" key="6">
    <source>
        <dbReference type="PROSITE" id="PS50016"/>
    </source>
</evidence>
<feature type="compositionally biased region" description="Basic residues" evidence="5">
    <location>
        <begin position="209"/>
        <end position="223"/>
    </location>
</feature>
<dbReference type="GO" id="GO:0032221">
    <property type="term" value="C:Rpd3S complex"/>
    <property type="evidence" value="ECO:0007669"/>
    <property type="project" value="TreeGrafter"/>
</dbReference>
<reference evidence="7 8" key="1">
    <citation type="journal article" date="2023" name="Elife">
        <title>Identification of key yeast species and microbe-microbe interactions impacting larval growth of Drosophila in the wild.</title>
        <authorList>
            <person name="Mure A."/>
            <person name="Sugiura Y."/>
            <person name="Maeda R."/>
            <person name="Honda K."/>
            <person name="Sakurai N."/>
            <person name="Takahashi Y."/>
            <person name="Watada M."/>
            <person name="Katoh T."/>
            <person name="Gotoh A."/>
            <person name="Gotoh Y."/>
            <person name="Taniguchi I."/>
            <person name="Nakamura K."/>
            <person name="Hayashi T."/>
            <person name="Katayama T."/>
            <person name="Uemura T."/>
            <person name="Hattori Y."/>
        </authorList>
    </citation>
    <scope>NUCLEOTIDE SEQUENCE [LARGE SCALE GENOMIC DNA]</scope>
    <source>
        <strain evidence="7 8">SC-9</strain>
    </source>
</reference>
<dbReference type="GO" id="GO:0008270">
    <property type="term" value="F:zinc ion binding"/>
    <property type="evidence" value="ECO:0007669"/>
    <property type="project" value="UniProtKB-KW"/>
</dbReference>
<dbReference type="PROSITE" id="PS50016">
    <property type="entry name" value="ZF_PHD_2"/>
    <property type="match status" value="1"/>
</dbReference>
<dbReference type="InterPro" id="IPR019787">
    <property type="entry name" value="Znf_PHD-finger"/>
</dbReference>
<protein>
    <recommendedName>
        <fullName evidence="6">PHD-type domain-containing protein</fullName>
    </recommendedName>
</protein>
<dbReference type="GeneID" id="90076886"/>
<sequence>MFSTHIAVAELDLNMDGFSNGASHNNTFEEIGNDVLNFDEILEPGSFENKEDSSSVDNVLPKENSIGTDALNGDDATRNDKNNLFQSLSTPSIISSTASFHAIDGNISDDTFGTNNKSSSVPLSDIYSNESSASSSQISPTSKSQTPVRRSKRVSEAARQTSTEEELQRKLFENEISKKFQVTVEGKKKIYISTNDSFHDQQSVPEKKNKSKVNHSKKGTKNKKQGDSSVDVDDLDERIQAQTKAIVTGYPLEFAPPAKVQKEALWKKTKIGSGPGRKGNKGGRRIHKGSNNDGSKDPTPELTKETLENQIDRMAPERQLEKKLQLDKGLKTPEADELTSQSFIRDAQNVKPVVKRGSLKYEVVRVPTSKKRKTASLIEPSDNFNSSSKKKKIKKITLNTTPKLTNGSFGYGGPIDLTDTPRANSGSLQPLDNNEEFCSGCGEPGSFLCCEGCPKSFHFSCLDPPLDEEELPDGDWFCDHCVAKNHKDKLKAPPGIFGKLLLSLQKTNPHRFELPRKIRERYEGVSTGKLGEYQDDDTKASKEVQKGVLQQLEPIKAFDKDGKPMFCYKCGESGIGGKELTKCEYCPLFWHLDCLSPPLASVKLLGTKWKCPNHNDGLYKKKRRLKKASVLDVSVTRGFKSKNNDIDIQNTEETEKYFGDTSLLDTSDQTILEQNDASNVFKDKRFEDRMPEFFKIKDEAEGLSAAIPKENLKNFAKGKNRDDIEIIYRVPERGLLLDFVSKVREKRETEIKEFNNATLGCLNEILKMKVDYSQEVLKNFNGAKNLLELQNSLVTYNKTQEFNAFVNNILNHSNIEGNNVGIDNEEEKMELLNLKRMMMLVDREKLKEFLSCELSGKQGKD</sequence>
<evidence type="ECO:0000256" key="3">
    <source>
        <dbReference type="ARBA" id="ARBA00022833"/>
    </source>
</evidence>
<feature type="domain" description="PHD-type" evidence="6">
    <location>
        <begin position="435"/>
        <end position="484"/>
    </location>
</feature>
<evidence type="ECO:0000256" key="1">
    <source>
        <dbReference type="ARBA" id="ARBA00022723"/>
    </source>
</evidence>
<dbReference type="Gene3D" id="3.30.40.10">
    <property type="entry name" value="Zinc/RING finger domain, C3HC4 (zinc finger)"/>
    <property type="match status" value="2"/>
</dbReference>
<dbReference type="SMART" id="SM00249">
    <property type="entry name" value="PHD"/>
    <property type="match status" value="2"/>
</dbReference>
<accession>A0AAV5QVD4</accession>
<dbReference type="EMBL" id="BTFZ01000020">
    <property type="protein sequence ID" value="GMM38898.1"/>
    <property type="molecule type" value="Genomic_DNA"/>
</dbReference>
<dbReference type="PANTHER" id="PTHR47636">
    <property type="entry name" value="TRANSCRIPTIONAL REGULATORY PROTEIN RCO1"/>
    <property type="match status" value="1"/>
</dbReference>
<dbReference type="InterPro" id="IPR001965">
    <property type="entry name" value="Znf_PHD"/>
</dbReference>
<feature type="region of interest" description="Disordered" evidence="5">
    <location>
        <begin position="198"/>
        <end position="233"/>
    </location>
</feature>
<gene>
    <name evidence="7" type="ORF">DASC09_062370</name>
</gene>
<keyword evidence="3" id="KW-0862">Zinc</keyword>
<evidence type="ECO:0000256" key="5">
    <source>
        <dbReference type="SAM" id="MobiDB-lite"/>
    </source>
</evidence>
<dbReference type="Proteomes" id="UP001360560">
    <property type="component" value="Unassembled WGS sequence"/>
</dbReference>